<dbReference type="GO" id="GO:0000329">
    <property type="term" value="C:fungal-type vacuole membrane"/>
    <property type="evidence" value="ECO:0007669"/>
    <property type="project" value="TreeGrafter"/>
</dbReference>
<dbReference type="CDD" id="cd06174">
    <property type="entry name" value="MFS"/>
    <property type="match status" value="1"/>
</dbReference>
<dbReference type="GeneID" id="37075796"/>
<keyword evidence="3" id="KW-1133">Transmembrane helix</keyword>
<keyword evidence="3" id="KW-0812">Transmembrane</keyword>
<dbReference type="STRING" id="1450539.A0A318ZHZ0"/>
<feature type="transmembrane region" description="Helical" evidence="3">
    <location>
        <begin position="76"/>
        <end position="96"/>
    </location>
</feature>
<feature type="transmembrane region" description="Helical" evidence="3">
    <location>
        <begin position="370"/>
        <end position="393"/>
    </location>
</feature>
<gene>
    <name evidence="4" type="ORF">BP01DRAFT_354948</name>
</gene>
<dbReference type="InterPro" id="IPR052599">
    <property type="entry name" value="SLC43A_AATransporter"/>
</dbReference>
<sequence>MSLVQHVSAIEGADREPEPYDDSTITTAVTSEQHYGSIRRKISYDIFPPPQPAIEEELHSGTPAYKVPTAKRLAQVAVTILACWFAAGIVFGFAALKPVLIAEGVYRNLCTDEELRDNVDVCLEQDLKLNFFFTISSITANVSALPVGTILDRYGSRVCGFAGCVLLAIGCALMAYSFSEPGFDGYIAGNFFLALGGTFIFVPSFQIANAFPKYAGTIVALVTGAFDASAAVYLFYRLTYEATDRSFTPQAFFTGYLLVPVFIFIALITIMPARDYQSAHQLEIRIEKAEDATRDVHDSDDDIESDSELLRIRRERAERRLKKIHKIDEVLGDRDERLQREHHEEERQAASAVWGALHGQPAHKQMLTPWFILITLMTVLQMLRMNYFIATIYAQYEYMLQSPALAAQINSFFDVALPVGGVISTPFIGMLLDNLSVPTILGVIVVLTTVIGVLNSIPILWTGYVTVTLFVLLRPLYYSAMSDYATKVFGFATFGRVYGSIICFSGLVNFSQYGLDALTHGSFDGNPIPINIFFAGAGFVVGTALVAFVYMAGRHMKEERQDMEEDGERQWLIPEESEEDVYGSTR</sequence>
<keyword evidence="3" id="KW-0472">Membrane</keyword>
<dbReference type="InterPro" id="IPR011701">
    <property type="entry name" value="MFS"/>
</dbReference>
<feature type="transmembrane region" description="Helical" evidence="3">
    <location>
        <begin position="528"/>
        <end position="553"/>
    </location>
</feature>
<dbReference type="EMBL" id="KZ821225">
    <property type="protein sequence ID" value="PYH47176.1"/>
    <property type="molecule type" value="Genomic_DNA"/>
</dbReference>
<feature type="compositionally biased region" description="Acidic residues" evidence="2">
    <location>
        <begin position="575"/>
        <end position="586"/>
    </location>
</feature>
<dbReference type="OrthoDB" id="330047at2759"/>
<dbReference type="RefSeq" id="XP_025433158.1">
    <property type="nucleotide sequence ID" value="XM_025574568.1"/>
</dbReference>
<accession>A0A318ZHZ0</accession>
<name>A0A318ZHZ0_9EURO</name>
<evidence type="ECO:0000313" key="5">
    <source>
        <dbReference type="Proteomes" id="UP000248349"/>
    </source>
</evidence>
<feature type="transmembrane region" description="Helical" evidence="3">
    <location>
        <begin position="158"/>
        <end position="179"/>
    </location>
</feature>
<evidence type="ECO:0000256" key="1">
    <source>
        <dbReference type="ARBA" id="ARBA00004141"/>
    </source>
</evidence>
<dbReference type="PANTHER" id="PTHR20772">
    <property type="entry name" value="PROTEIN FMP42"/>
    <property type="match status" value="1"/>
</dbReference>
<feature type="transmembrane region" description="Helical" evidence="3">
    <location>
        <begin position="459"/>
        <end position="477"/>
    </location>
</feature>
<reference evidence="4 5" key="1">
    <citation type="submission" date="2016-12" db="EMBL/GenBank/DDBJ databases">
        <title>The genomes of Aspergillus section Nigri reveals drivers in fungal speciation.</title>
        <authorList>
            <consortium name="DOE Joint Genome Institute"/>
            <person name="Vesth T.C."/>
            <person name="Nybo J."/>
            <person name="Theobald S."/>
            <person name="Brandl J."/>
            <person name="Frisvad J.C."/>
            <person name="Nielsen K.F."/>
            <person name="Lyhne E.K."/>
            <person name="Kogle M.E."/>
            <person name="Kuo A."/>
            <person name="Riley R."/>
            <person name="Clum A."/>
            <person name="Nolan M."/>
            <person name="Lipzen A."/>
            <person name="Salamov A."/>
            <person name="Henrissat B."/>
            <person name="Wiebenga A."/>
            <person name="De Vries R.P."/>
            <person name="Grigoriev I.V."/>
            <person name="Mortensen U.H."/>
            <person name="Andersen M.R."/>
            <person name="Baker S.E."/>
        </authorList>
    </citation>
    <scope>NUCLEOTIDE SEQUENCE [LARGE SCALE GENOMIC DNA]</scope>
    <source>
        <strain evidence="4 5">JOP 1030-1</strain>
    </source>
</reference>
<dbReference type="PANTHER" id="PTHR20772:SF4">
    <property type="entry name" value="HYPOTHETICAL AMINO ACID TRANSPORTER (EUROFUNG)"/>
    <property type="match status" value="1"/>
</dbReference>
<comment type="subcellular location">
    <subcellularLocation>
        <location evidence="1">Membrane</location>
        <topology evidence="1">Multi-pass membrane protein</topology>
    </subcellularLocation>
</comment>
<evidence type="ECO:0000256" key="3">
    <source>
        <dbReference type="SAM" id="Phobius"/>
    </source>
</evidence>
<feature type="transmembrane region" description="Helical" evidence="3">
    <location>
        <begin position="185"/>
        <end position="202"/>
    </location>
</feature>
<feature type="transmembrane region" description="Helical" evidence="3">
    <location>
        <begin position="435"/>
        <end position="453"/>
    </location>
</feature>
<protein>
    <submittedName>
        <fullName evidence="4">Putative MFS transporter</fullName>
    </submittedName>
</protein>
<dbReference type="Pfam" id="PF07690">
    <property type="entry name" value="MFS_1"/>
    <property type="match status" value="1"/>
</dbReference>
<feature type="region of interest" description="Disordered" evidence="2">
    <location>
        <begin position="561"/>
        <end position="586"/>
    </location>
</feature>
<evidence type="ECO:0000256" key="2">
    <source>
        <dbReference type="SAM" id="MobiDB-lite"/>
    </source>
</evidence>
<dbReference type="InterPro" id="IPR036259">
    <property type="entry name" value="MFS_trans_sf"/>
</dbReference>
<feature type="transmembrane region" description="Helical" evidence="3">
    <location>
        <begin position="251"/>
        <end position="271"/>
    </location>
</feature>
<feature type="transmembrane region" description="Helical" evidence="3">
    <location>
        <begin position="214"/>
        <end position="236"/>
    </location>
</feature>
<organism evidence="4 5">
    <name type="scientific">Aspergillus saccharolyticus JOP 1030-1</name>
    <dbReference type="NCBI Taxonomy" id="1450539"/>
    <lineage>
        <taxon>Eukaryota</taxon>
        <taxon>Fungi</taxon>
        <taxon>Dikarya</taxon>
        <taxon>Ascomycota</taxon>
        <taxon>Pezizomycotina</taxon>
        <taxon>Eurotiomycetes</taxon>
        <taxon>Eurotiomycetidae</taxon>
        <taxon>Eurotiales</taxon>
        <taxon>Aspergillaceae</taxon>
        <taxon>Aspergillus</taxon>
        <taxon>Aspergillus subgen. Circumdati</taxon>
    </lineage>
</organism>
<feature type="transmembrane region" description="Helical" evidence="3">
    <location>
        <begin position="489"/>
        <end position="508"/>
    </location>
</feature>
<proteinExistence type="predicted"/>
<dbReference type="Proteomes" id="UP000248349">
    <property type="component" value="Unassembled WGS sequence"/>
</dbReference>
<dbReference type="AlphaFoldDB" id="A0A318ZHZ0"/>
<dbReference type="GO" id="GO:0022857">
    <property type="term" value="F:transmembrane transporter activity"/>
    <property type="evidence" value="ECO:0007669"/>
    <property type="project" value="InterPro"/>
</dbReference>
<keyword evidence="5" id="KW-1185">Reference proteome</keyword>
<feature type="transmembrane region" description="Helical" evidence="3">
    <location>
        <begin position="405"/>
        <end position="428"/>
    </location>
</feature>
<dbReference type="SUPFAM" id="SSF103473">
    <property type="entry name" value="MFS general substrate transporter"/>
    <property type="match status" value="1"/>
</dbReference>
<feature type="transmembrane region" description="Helical" evidence="3">
    <location>
        <begin position="131"/>
        <end position="151"/>
    </location>
</feature>
<evidence type="ECO:0000313" key="4">
    <source>
        <dbReference type="EMBL" id="PYH47176.1"/>
    </source>
</evidence>
<dbReference type="Gene3D" id="1.20.1250.20">
    <property type="entry name" value="MFS general substrate transporter like domains"/>
    <property type="match status" value="1"/>
</dbReference>